<reference evidence="1" key="2">
    <citation type="submission" date="2023-04" db="EMBL/GenBank/DDBJ databases">
        <title>Paracnuella aquatica gen. nov., sp. nov., a member of the family Chitinophagaceae isolated from a hot spring.</title>
        <authorList>
            <person name="Wang C."/>
        </authorList>
    </citation>
    <scope>NUCLEOTIDE SEQUENCE</scope>
    <source>
        <strain evidence="1">LB-8</strain>
    </source>
</reference>
<dbReference type="EMBL" id="JAOTIF010000021">
    <property type="protein sequence ID" value="MCU7551491.1"/>
    <property type="molecule type" value="Genomic_DNA"/>
</dbReference>
<dbReference type="SUPFAM" id="SSF52266">
    <property type="entry name" value="SGNH hydrolase"/>
    <property type="match status" value="1"/>
</dbReference>
<name>A0A9X2XZ04_9BACT</name>
<keyword evidence="2" id="KW-1185">Reference proteome</keyword>
<sequence length="313" mass="36298">MTSYFIFLIAWGSFAPGHLRKNLIYGIGGYANMYSRICEAKKMHNVDILFLGASHTYRGFDPRIFKAYGYNTFNLGSPNQTPLQTEILLERYLSNLNPKLIIYEVHPWPFLLDGVESALDLLANDKIDMSSVKMALTLNNVKAYNTLIYSWYRQLFDLDNGFKEEMKKEDDTYISGGYVEKKLSFNSPEAEKKEEIPVTLAHWKPKAYQLIAFERILKIIKDKNIEMVFVQAPVTKMVFNVFDGNDKFDAFISSKTDHYINFNYLMKLDDSLDFFDSHHLNQQGVRVFNEALLKGKETQLHNKVLMTHASFKK</sequence>
<gene>
    <name evidence="1" type="ORF">OCK74_20385</name>
</gene>
<protein>
    <submittedName>
        <fullName evidence="1">DUF1574 domain-containing protein</fullName>
    </submittedName>
</protein>
<evidence type="ECO:0000313" key="1">
    <source>
        <dbReference type="EMBL" id="MCU7551491.1"/>
    </source>
</evidence>
<reference evidence="1" key="1">
    <citation type="submission" date="2022-09" db="EMBL/GenBank/DDBJ databases">
        <authorList>
            <person name="Yuan C."/>
            <person name="Ke Z."/>
        </authorList>
    </citation>
    <scope>NUCLEOTIDE SEQUENCE</scope>
    <source>
        <strain evidence="1">LB-8</strain>
    </source>
</reference>
<accession>A0A9X2XZ04</accession>
<dbReference type="Proteomes" id="UP001155483">
    <property type="component" value="Unassembled WGS sequence"/>
</dbReference>
<comment type="caution">
    <text evidence="1">The sequence shown here is derived from an EMBL/GenBank/DDBJ whole genome shotgun (WGS) entry which is preliminary data.</text>
</comment>
<evidence type="ECO:0000313" key="2">
    <source>
        <dbReference type="Proteomes" id="UP001155483"/>
    </source>
</evidence>
<dbReference type="AlphaFoldDB" id="A0A9X2XZ04"/>
<proteinExistence type="predicted"/>
<organism evidence="1 2">
    <name type="scientific">Paraflavisolibacter caeni</name>
    <dbReference type="NCBI Taxonomy" id="2982496"/>
    <lineage>
        <taxon>Bacteria</taxon>
        <taxon>Pseudomonadati</taxon>
        <taxon>Bacteroidota</taxon>
        <taxon>Chitinophagia</taxon>
        <taxon>Chitinophagales</taxon>
        <taxon>Chitinophagaceae</taxon>
        <taxon>Paraflavisolibacter</taxon>
    </lineage>
</organism>